<keyword evidence="3" id="KW-0121">Carboxypeptidase</keyword>
<reference evidence="3" key="1">
    <citation type="submission" date="2021-06" db="EMBL/GenBank/DDBJ databases">
        <title>44 bacteria genomes isolated from Dapeng, Shenzhen.</title>
        <authorList>
            <person name="Zheng W."/>
            <person name="Yu S."/>
            <person name="Huang Y."/>
        </authorList>
    </citation>
    <scope>NUCLEOTIDE SEQUENCE</scope>
    <source>
        <strain evidence="3">DP5N28-2</strain>
    </source>
</reference>
<gene>
    <name evidence="3" type="ORF">KUV50_18840</name>
</gene>
<comment type="similarity">
    <text evidence="1">Belongs to the peptidase S13 family.</text>
</comment>
<sequence length="440" mass="50407">MKLYNFLVLILIVLLASCGRKRSMDAVSIPTTTEEWAHHLFDTSGVHSGLFVIEAGQSERPKPILDYHSSSLFTPASNTKILTLYSALQFLPETLVGVKWIRRNDTLFFKGTGDPGFLDPRFDVSPPLSFFRQQNNLVYLGEWNSDERWAPGWSWEDYPYYYAAQRSPFPIYGNMARTWCQDDQWLMEPSGFIMNRYFDPSARAVRRNERANIFQVNTAKCRETPLRIPFVTNPDVVCHLLSDTLHQAVEWTDLSGFNHDSGSWQSVPGSDRDTLLRAMMYESDNFIAEQMLWSVSSALWDTISTTRVIDSVMTDDFSPWKGKIHWVDGSGLSVYNKLSPRFLVDVLQRLYGSMEHGELLRYFPAGGVRGTIASWYGHDDMPFVYAKTGTLSGVHCLSGYLLADSGKTYVFSFMHNNYLGSSSQYKKKMDVLLRWIKENH</sequence>
<dbReference type="Pfam" id="PF02113">
    <property type="entry name" value="Peptidase_S13"/>
    <property type="match status" value="1"/>
</dbReference>
<organism evidence="3 4">
    <name type="scientific">Membranihabitans marinus</name>
    <dbReference type="NCBI Taxonomy" id="1227546"/>
    <lineage>
        <taxon>Bacteria</taxon>
        <taxon>Pseudomonadati</taxon>
        <taxon>Bacteroidota</taxon>
        <taxon>Saprospiria</taxon>
        <taxon>Saprospirales</taxon>
        <taxon>Saprospiraceae</taxon>
        <taxon>Membranihabitans</taxon>
    </lineage>
</organism>
<keyword evidence="3" id="KW-0645">Protease</keyword>
<proteinExistence type="inferred from homology"/>
<name>A0A953HSN5_9BACT</name>
<dbReference type="InterPro" id="IPR000667">
    <property type="entry name" value="Peptidase_S13"/>
</dbReference>
<dbReference type="SUPFAM" id="SSF56601">
    <property type="entry name" value="beta-lactamase/transpeptidase-like"/>
    <property type="match status" value="1"/>
</dbReference>
<dbReference type="InterPro" id="IPR012338">
    <property type="entry name" value="Beta-lactam/transpept-like"/>
</dbReference>
<dbReference type="EC" id="3.4.16.4" evidence="3"/>
<keyword evidence="4" id="KW-1185">Reference proteome</keyword>
<dbReference type="AlphaFoldDB" id="A0A953HSN5"/>
<dbReference type="EMBL" id="JAHVHU010000026">
    <property type="protein sequence ID" value="MBY5960218.1"/>
    <property type="molecule type" value="Genomic_DNA"/>
</dbReference>
<evidence type="ECO:0000313" key="4">
    <source>
        <dbReference type="Proteomes" id="UP000753961"/>
    </source>
</evidence>
<evidence type="ECO:0000313" key="3">
    <source>
        <dbReference type="EMBL" id="MBY5960218.1"/>
    </source>
</evidence>
<dbReference type="GO" id="GO:0000270">
    <property type="term" value="P:peptidoglycan metabolic process"/>
    <property type="evidence" value="ECO:0007669"/>
    <property type="project" value="TreeGrafter"/>
</dbReference>
<evidence type="ECO:0000256" key="2">
    <source>
        <dbReference type="ARBA" id="ARBA00022801"/>
    </source>
</evidence>
<dbReference type="Proteomes" id="UP000753961">
    <property type="component" value="Unassembled WGS sequence"/>
</dbReference>
<dbReference type="GO" id="GO:0006508">
    <property type="term" value="P:proteolysis"/>
    <property type="evidence" value="ECO:0007669"/>
    <property type="project" value="InterPro"/>
</dbReference>
<dbReference type="PANTHER" id="PTHR30023">
    <property type="entry name" value="D-ALANYL-D-ALANINE CARBOXYPEPTIDASE"/>
    <property type="match status" value="1"/>
</dbReference>
<dbReference type="PRINTS" id="PR00922">
    <property type="entry name" value="DADACBPTASE3"/>
</dbReference>
<dbReference type="Gene3D" id="3.40.710.10">
    <property type="entry name" value="DD-peptidase/beta-lactamase superfamily"/>
    <property type="match status" value="1"/>
</dbReference>
<evidence type="ECO:0000256" key="1">
    <source>
        <dbReference type="ARBA" id="ARBA00006096"/>
    </source>
</evidence>
<dbReference type="PANTHER" id="PTHR30023:SF0">
    <property type="entry name" value="PENICILLIN-SENSITIVE CARBOXYPEPTIDASE A"/>
    <property type="match status" value="1"/>
</dbReference>
<keyword evidence="2 3" id="KW-0378">Hydrolase</keyword>
<dbReference type="RefSeq" id="WP_222581766.1">
    <property type="nucleotide sequence ID" value="NZ_JAHVHU010000026.1"/>
</dbReference>
<dbReference type="GO" id="GO:0009002">
    <property type="term" value="F:serine-type D-Ala-D-Ala carboxypeptidase activity"/>
    <property type="evidence" value="ECO:0007669"/>
    <property type="project" value="UniProtKB-EC"/>
</dbReference>
<accession>A0A953HSN5</accession>
<comment type="caution">
    <text evidence="3">The sequence shown here is derived from an EMBL/GenBank/DDBJ whole genome shotgun (WGS) entry which is preliminary data.</text>
</comment>
<dbReference type="PROSITE" id="PS51257">
    <property type="entry name" value="PROKAR_LIPOPROTEIN"/>
    <property type="match status" value="1"/>
</dbReference>
<protein>
    <submittedName>
        <fullName evidence="3">D-alanyl-D-alanine carboxypeptidase</fullName>
        <ecNumber evidence="3">3.4.16.4</ecNumber>
    </submittedName>
</protein>